<dbReference type="GO" id="GO:0005829">
    <property type="term" value="C:cytosol"/>
    <property type="evidence" value="ECO:0007669"/>
    <property type="project" value="TreeGrafter"/>
</dbReference>
<proteinExistence type="predicted"/>
<dbReference type="InterPro" id="IPR036390">
    <property type="entry name" value="WH_DNA-bd_sf"/>
</dbReference>
<organism evidence="1 2">
    <name type="scientific">Tectimicrobiota bacterium</name>
    <dbReference type="NCBI Taxonomy" id="2528274"/>
    <lineage>
        <taxon>Bacteria</taxon>
        <taxon>Pseudomonadati</taxon>
        <taxon>Nitrospinota/Tectimicrobiota group</taxon>
        <taxon>Candidatus Tectimicrobiota</taxon>
    </lineage>
</organism>
<dbReference type="PROSITE" id="PS51197">
    <property type="entry name" value="HTH_RRF2_2"/>
    <property type="match status" value="1"/>
</dbReference>
<protein>
    <submittedName>
        <fullName evidence="1">Rrf2 family transcriptional regulator</fullName>
    </submittedName>
</protein>
<dbReference type="SUPFAM" id="SSF46785">
    <property type="entry name" value="Winged helix' DNA-binding domain"/>
    <property type="match status" value="1"/>
</dbReference>
<dbReference type="AlphaFoldDB" id="A0A932M1H7"/>
<name>A0A932M1H7_UNCTE</name>
<dbReference type="NCBIfam" id="TIGR00738">
    <property type="entry name" value="rrf2_super"/>
    <property type="match status" value="1"/>
</dbReference>
<dbReference type="GO" id="GO:0003700">
    <property type="term" value="F:DNA-binding transcription factor activity"/>
    <property type="evidence" value="ECO:0007669"/>
    <property type="project" value="TreeGrafter"/>
</dbReference>
<dbReference type="EMBL" id="JACPSX010000207">
    <property type="protein sequence ID" value="MBI3015534.1"/>
    <property type="molecule type" value="Genomic_DNA"/>
</dbReference>
<evidence type="ECO:0000313" key="1">
    <source>
        <dbReference type="EMBL" id="MBI3015534.1"/>
    </source>
</evidence>
<gene>
    <name evidence="1" type="ORF">HYY65_10845</name>
</gene>
<evidence type="ECO:0000313" key="2">
    <source>
        <dbReference type="Proteomes" id="UP000741360"/>
    </source>
</evidence>
<accession>A0A932M1H7</accession>
<dbReference type="PANTHER" id="PTHR33221">
    <property type="entry name" value="WINGED HELIX-TURN-HELIX TRANSCRIPTIONAL REGULATOR, RRF2 FAMILY"/>
    <property type="match status" value="1"/>
</dbReference>
<comment type="caution">
    <text evidence="1">The sequence shown here is derived from an EMBL/GenBank/DDBJ whole genome shotgun (WGS) entry which is preliminary data.</text>
</comment>
<reference evidence="1" key="1">
    <citation type="submission" date="2020-07" db="EMBL/GenBank/DDBJ databases">
        <title>Huge and variable diversity of episymbiotic CPR bacteria and DPANN archaea in groundwater ecosystems.</title>
        <authorList>
            <person name="He C.Y."/>
            <person name="Keren R."/>
            <person name="Whittaker M."/>
            <person name="Farag I.F."/>
            <person name="Doudna J."/>
            <person name="Cate J.H.D."/>
            <person name="Banfield J.F."/>
        </authorList>
    </citation>
    <scope>NUCLEOTIDE SEQUENCE</scope>
    <source>
        <strain evidence="1">NC_groundwater_717_Ag_S-0.2um_59_8</strain>
    </source>
</reference>
<dbReference type="InterPro" id="IPR036388">
    <property type="entry name" value="WH-like_DNA-bd_sf"/>
</dbReference>
<sequence length="147" mass="16485">MQLTRGGEYGILGVFYLAKQPPGKVVLLSEIATSQDIPQSFLAKIFQQLSRVNIIRSVRGARGGFTLARSPETITVREILEVIEGPMRLSECLVEPQLCVRRSDCPLQPVWLEIHRQITDILDKTTIAGLMEMQRLDLPSPLFLSQP</sequence>
<dbReference type="InterPro" id="IPR000944">
    <property type="entry name" value="Tscrpt_reg_Rrf2"/>
</dbReference>
<dbReference type="Proteomes" id="UP000741360">
    <property type="component" value="Unassembled WGS sequence"/>
</dbReference>
<dbReference type="PANTHER" id="PTHR33221:SF2">
    <property type="entry name" value="TRANSCRIPTIONAL REGULATOR"/>
    <property type="match status" value="1"/>
</dbReference>
<dbReference type="Gene3D" id="1.10.10.10">
    <property type="entry name" value="Winged helix-like DNA-binding domain superfamily/Winged helix DNA-binding domain"/>
    <property type="match status" value="1"/>
</dbReference>
<dbReference type="Pfam" id="PF02082">
    <property type="entry name" value="Rrf2"/>
    <property type="match status" value="1"/>
</dbReference>